<evidence type="ECO:0000313" key="5">
    <source>
        <dbReference type="EMBL" id="KAF2740862.1"/>
    </source>
</evidence>
<protein>
    <recommendedName>
        <fullName evidence="7">Glycoside hydrolase family 92 protein</fullName>
    </recommendedName>
</protein>
<dbReference type="FunFam" id="2.70.98.10:FF:000010">
    <property type="entry name" value="Alpha-1,2-mannosidase family protein"/>
    <property type="match status" value="1"/>
</dbReference>
<dbReference type="GO" id="GO:0006516">
    <property type="term" value="P:glycoprotein catabolic process"/>
    <property type="evidence" value="ECO:0007669"/>
    <property type="project" value="TreeGrafter"/>
</dbReference>
<sequence length="795" mass="87850">MSGIRWTAVLIVHVSTLCSATRLFGRANSSDVLKWVDPLIGSRSGGNVFSGATLPYGMAKAVADVDGENTGGFSTDGSRITGFSALHDSGTGGNPSLGNFPIFPQLCPDDDVNSCKFPIAARATHYTNDSVVAEPGYFGVTLENGIRADTTVSEHAALFRFDFSGAKVNGSTSPLLQLDLTDLWASRQNASISVEAPEGGTTGRIRGNGTFLPSFGAGSYVAYFCLDVSGGTIKDSGLWVNNRAGTETKDMYVTRGFNLFYLEAGGFIRFQEPVDGLIQARMGLSFISTDQACQNAEKEIPGPDFDFDGLVSKAKDAWRKKFEPITIETGGVDNSMQVSFWSAVYRTMLSPQDYTGENPHWQSDEPYYDSFYCIWDMWRVQLPFLTIMDPKTQSRLVRSLLDIYKHRGWLPDCSMSTCKGWTQGGSDADNVIVDAYVKNLTGIDWELAYEAIVNDAENEPLEWSIEGRGGLTSWKKLNYIPYLDFDPYGFGTNSRSVSRTLEYSYNDFCLATLAKGLGKDTSTKYLSRASNWQNLFKPDQASIINGTDPGFVGFFQPKYLNGTWGYQDPIACSPLADFCSLTSNPSETFESSVWEYQFFVPHDVRKVIELLGGADTFLRRLDYFHTSGLADIGNEPVFLTVYMPHYAGRPALSAERAHSYIPSRFNSSQAGLPGNDDSGAMASFELFANIGLFPNPGQNVYFIIPPFFQSVSITNPLTNKTATIRNLNFDKEYKSIYIQNATLNGEPYTKSWIGHEFFTEGWTLDLTLGEKESDWGTKEEDLPPSMSTGTMEYLK</sequence>
<evidence type="ECO:0000259" key="4">
    <source>
        <dbReference type="Pfam" id="PF17678"/>
    </source>
</evidence>
<dbReference type="GO" id="GO:0005634">
    <property type="term" value="C:nucleus"/>
    <property type="evidence" value="ECO:0007669"/>
    <property type="project" value="TreeGrafter"/>
</dbReference>
<reference evidence="5" key="1">
    <citation type="journal article" date="2020" name="Stud. Mycol.">
        <title>101 Dothideomycetes genomes: a test case for predicting lifestyles and emergence of pathogens.</title>
        <authorList>
            <person name="Haridas S."/>
            <person name="Albert R."/>
            <person name="Binder M."/>
            <person name="Bloem J."/>
            <person name="Labutti K."/>
            <person name="Salamov A."/>
            <person name="Andreopoulos B."/>
            <person name="Baker S."/>
            <person name="Barry K."/>
            <person name="Bills G."/>
            <person name="Bluhm B."/>
            <person name="Cannon C."/>
            <person name="Castanera R."/>
            <person name="Culley D."/>
            <person name="Daum C."/>
            <person name="Ezra D."/>
            <person name="Gonzalez J."/>
            <person name="Henrissat B."/>
            <person name="Kuo A."/>
            <person name="Liang C."/>
            <person name="Lipzen A."/>
            <person name="Lutzoni F."/>
            <person name="Magnuson J."/>
            <person name="Mondo S."/>
            <person name="Nolan M."/>
            <person name="Ohm R."/>
            <person name="Pangilinan J."/>
            <person name="Park H.-J."/>
            <person name="Ramirez L."/>
            <person name="Alfaro M."/>
            <person name="Sun H."/>
            <person name="Tritt A."/>
            <person name="Yoshinaga Y."/>
            <person name="Zwiers L.-H."/>
            <person name="Turgeon B."/>
            <person name="Goodwin S."/>
            <person name="Spatafora J."/>
            <person name="Crous P."/>
            <person name="Grigoriev I."/>
        </authorList>
    </citation>
    <scope>NUCLEOTIDE SEQUENCE</scope>
    <source>
        <strain evidence="5">CBS 125425</strain>
    </source>
</reference>
<evidence type="ECO:0008006" key="7">
    <source>
        <dbReference type="Google" id="ProtNLM"/>
    </source>
</evidence>
<feature type="domain" description="Glycosyl hydrolase family 92 N-terminal" evidence="4">
    <location>
        <begin position="35"/>
        <end position="285"/>
    </location>
</feature>
<dbReference type="InterPro" id="IPR014718">
    <property type="entry name" value="GH-type_carb-bd"/>
</dbReference>
<accession>A0A9P4V5N6</accession>
<dbReference type="Gene3D" id="2.70.98.10">
    <property type="match status" value="1"/>
</dbReference>
<dbReference type="InterPro" id="IPR041371">
    <property type="entry name" value="GH92_N"/>
</dbReference>
<feature type="compositionally biased region" description="Polar residues" evidence="1">
    <location>
        <begin position="785"/>
        <end position="795"/>
    </location>
</feature>
<feature type="region of interest" description="Disordered" evidence="1">
    <location>
        <begin position="773"/>
        <end position="795"/>
    </location>
</feature>
<proteinExistence type="predicted"/>
<dbReference type="Proteomes" id="UP000799444">
    <property type="component" value="Unassembled WGS sequence"/>
</dbReference>
<dbReference type="InterPro" id="IPR008928">
    <property type="entry name" value="6-hairpin_glycosidase_sf"/>
</dbReference>
<evidence type="ECO:0000259" key="3">
    <source>
        <dbReference type="Pfam" id="PF07971"/>
    </source>
</evidence>
<name>A0A9P4V5N6_9PLEO</name>
<dbReference type="PANTHER" id="PTHR12143:SF23">
    <property type="entry name" value="PUTATIVE-RELATED"/>
    <property type="match status" value="1"/>
</dbReference>
<dbReference type="AlphaFoldDB" id="A0A9P4V5N6"/>
<dbReference type="GO" id="GO:0030246">
    <property type="term" value="F:carbohydrate binding"/>
    <property type="evidence" value="ECO:0007669"/>
    <property type="project" value="InterPro"/>
</dbReference>
<dbReference type="PANTHER" id="PTHR12143">
    <property type="entry name" value="PEPTIDE N-GLYCANASE PNGASE -RELATED"/>
    <property type="match status" value="1"/>
</dbReference>
<dbReference type="NCBIfam" id="TIGR01180">
    <property type="entry name" value="aman2_put"/>
    <property type="match status" value="1"/>
</dbReference>
<evidence type="ECO:0000256" key="2">
    <source>
        <dbReference type="SAM" id="SignalP"/>
    </source>
</evidence>
<dbReference type="OrthoDB" id="449263at2759"/>
<dbReference type="Pfam" id="PF07971">
    <property type="entry name" value="Glyco_hydro_92"/>
    <property type="match status" value="1"/>
</dbReference>
<keyword evidence="2" id="KW-0732">Signal</keyword>
<dbReference type="InterPro" id="IPR012939">
    <property type="entry name" value="Glyco_hydro_92"/>
</dbReference>
<dbReference type="Gene3D" id="1.20.1610.10">
    <property type="entry name" value="alpha-1,2-mannosidases domains"/>
    <property type="match status" value="1"/>
</dbReference>
<comment type="caution">
    <text evidence="5">The sequence shown here is derived from an EMBL/GenBank/DDBJ whole genome shotgun (WGS) entry which is preliminary data.</text>
</comment>
<feature type="domain" description="Glycosyl hydrolase family 92" evidence="3">
    <location>
        <begin position="291"/>
        <end position="769"/>
    </location>
</feature>
<dbReference type="GO" id="GO:0000224">
    <property type="term" value="F:peptide-N4-(N-acetyl-beta-glucosaminyl)asparagine amidase activity"/>
    <property type="evidence" value="ECO:0007669"/>
    <property type="project" value="TreeGrafter"/>
</dbReference>
<dbReference type="Gene3D" id="1.20.1050.60">
    <property type="entry name" value="alpha-1,2-mannosidase"/>
    <property type="match status" value="1"/>
</dbReference>
<dbReference type="FunFam" id="1.20.1610.10:FF:000002">
    <property type="entry name" value="Alpha-1,2-mannosidase family protein"/>
    <property type="match status" value="1"/>
</dbReference>
<evidence type="ECO:0000313" key="6">
    <source>
        <dbReference type="Proteomes" id="UP000799444"/>
    </source>
</evidence>
<dbReference type="SUPFAM" id="SSF48208">
    <property type="entry name" value="Six-hairpin glycosidases"/>
    <property type="match status" value="1"/>
</dbReference>
<dbReference type="Gene3D" id="3.30.2080.10">
    <property type="entry name" value="GH92 mannosidase domain"/>
    <property type="match status" value="1"/>
</dbReference>
<evidence type="ECO:0000256" key="1">
    <source>
        <dbReference type="SAM" id="MobiDB-lite"/>
    </source>
</evidence>
<keyword evidence="6" id="KW-1185">Reference proteome</keyword>
<dbReference type="FunFam" id="3.30.2080.10:FF:000001">
    <property type="entry name" value="Alpha-1,2-mannosidase subfamily"/>
    <property type="match status" value="1"/>
</dbReference>
<feature type="signal peptide" evidence="2">
    <location>
        <begin position="1"/>
        <end position="20"/>
    </location>
</feature>
<organism evidence="5 6">
    <name type="scientific">Polyplosphaeria fusca</name>
    <dbReference type="NCBI Taxonomy" id="682080"/>
    <lineage>
        <taxon>Eukaryota</taxon>
        <taxon>Fungi</taxon>
        <taxon>Dikarya</taxon>
        <taxon>Ascomycota</taxon>
        <taxon>Pezizomycotina</taxon>
        <taxon>Dothideomycetes</taxon>
        <taxon>Pleosporomycetidae</taxon>
        <taxon>Pleosporales</taxon>
        <taxon>Tetraplosphaeriaceae</taxon>
        <taxon>Polyplosphaeria</taxon>
    </lineage>
</organism>
<feature type="chain" id="PRO_5040185195" description="Glycoside hydrolase family 92 protein" evidence="2">
    <location>
        <begin position="21"/>
        <end position="795"/>
    </location>
</feature>
<dbReference type="GO" id="GO:0005829">
    <property type="term" value="C:cytosol"/>
    <property type="evidence" value="ECO:0007669"/>
    <property type="project" value="TreeGrafter"/>
</dbReference>
<gene>
    <name evidence="5" type="ORF">EJ04DRAFT_168147</name>
</gene>
<dbReference type="EMBL" id="ML996099">
    <property type="protein sequence ID" value="KAF2740862.1"/>
    <property type="molecule type" value="Genomic_DNA"/>
</dbReference>
<dbReference type="InterPro" id="IPR050883">
    <property type="entry name" value="PNGase"/>
</dbReference>
<dbReference type="InterPro" id="IPR005887">
    <property type="entry name" value="GH92_a_mannosidase_put"/>
</dbReference>
<dbReference type="FunFam" id="1.20.1050.60:FF:000002">
    <property type="entry name" value="Glycosyl hydrolase family 92"/>
    <property type="match status" value="1"/>
</dbReference>
<dbReference type="GO" id="GO:0005975">
    <property type="term" value="P:carbohydrate metabolic process"/>
    <property type="evidence" value="ECO:0007669"/>
    <property type="project" value="InterPro"/>
</dbReference>
<dbReference type="Pfam" id="PF17678">
    <property type="entry name" value="Glyco_hydro_92N"/>
    <property type="match status" value="1"/>
</dbReference>